<dbReference type="EMBL" id="VIEB01000276">
    <property type="protein sequence ID" value="TQD97246.1"/>
    <property type="molecule type" value="Genomic_DNA"/>
</dbReference>
<reference evidence="2 3" key="1">
    <citation type="journal article" date="2019" name="G3 (Bethesda)">
        <title>Sequencing of a Wild Apple (Malus baccata) Genome Unravels the Differences Between Cultivated and Wild Apple Species Regarding Disease Resistance and Cold Tolerance.</title>
        <authorList>
            <person name="Chen X."/>
        </authorList>
    </citation>
    <scope>NUCLEOTIDE SEQUENCE [LARGE SCALE GENOMIC DNA]</scope>
    <source>
        <strain evidence="3">cv. Shandingzi</strain>
        <tissue evidence="2">Leaves</tissue>
    </source>
</reference>
<keyword evidence="3" id="KW-1185">Reference proteome</keyword>
<evidence type="ECO:0000313" key="2">
    <source>
        <dbReference type="EMBL" id="TQD97246.1"/>
    </source>
</evidence>
<dbReference type="AlphaFoldDB" id="A0A540MES9"/>
<dbReference type="InterPro" id="IPR001932">
    <property type="entry name" value="PPM-type_phosphatase-like_dom"/>
</dbReference>
<evidence type="ECO:0000259" key="1">
    <source>
        <dbReference type="Pfam" id="PF00481"/>
    </source>
</evidence>
<dbReference type="Gene3D" id="3.60.40.10">
    <property type="entry name" value="PPM-type phosphatase domain"/>
    <property type="match status" value="1"/>
</dbReference>
<feature type="domain" description="PPM-type phosphatase" evidence="1">
    <location>
        <begin position="5"/>
        <end position="86"/>
    </location>
</feature>
<sequence length="87" mass="9390">MCNERDIHVFGTFDGHRGAAAAEFSARAFPGFLQAISSISSPSSALFEAFVTTNIVFRAEVGLYRKSKRVIQKDWHPGCTAAAALIA</sequence>
<dbReference type="STRING" id="106549.A0A540MES9"/>
<accession>A0A540MES9</accession>
<organism evidence="2 3">
    <name type="scientific">Malus baccata</name>
    <name type="common">Siberian crab apple</name>
    <name type="synonym">Pyrus baccata</name>
    <dbReference type="NCBI Taxonomy" id="106549"/>
    <lineage>
        <taxon>Eukaryota</taxon>
        <taxon>Viridiplantae</taxon>
        <taxon>Streptophyta</taxon>
        <taxon>Embryophyta</taxon>
        <taxon>Tracheophyta</taxon>
        <taxon>Spermatophyta</taxon>
        <taxon>Magnoliopsida</taxon>
        <taxon>eudicotyledons</taxon>
        <taxon>Gunneridae</taxon>
        <taxon>Pentapetalae</taxon>
        <taxon>rosids</taxon>
        <taxon>fabids</taxon>
        <taxon>Rosales</taxon>
        <taxon>Rosaceae</taxon>
        <taxon>Amygdaloideae</taxon>
        <taxon>Maleae</taxon>
        <taxon>Malus</taxon>
    </lineage>
</organism>
<dbReference type="InterPro" id="IPR036457">
    <property type="entry name" value="PPM-type-like_dom_sf"/>
</dbReference>
<dbReference type="SUPFAM" id="SSF81606">
    <property type="entry name" value="PP2C-like"/>
    <property type="match status" value="1"/>
</dbReference>
<evidence type="ECO:0000313" key="3">
    <source>
        <dbReference type="Proteomes" id="UP000315295"/>
    </source>
</evidence>
<dbReference type="Proteomes" id="UP000315295">
    <property type="component" value="Unassembled WGS sequence"/>
</dbReference>
<name>A0A540MES9_MALBA</name>
<comment type="caution">
    <text evidence="2">The sequence shown here is derived from an EMBL/GenBank/DDBJ whole genome shotgun (WGS) entry which is preliminary data.</text>
</comment>
<proteinExistence type="predicted"/>
<gene>
    <name evidence="2" type="ORF">C1H46_017087</name>
</gene>
<protein>
    <recommendedName>
        <fullName evidence="1">PPM-type phosphatase domain-containing protein</fullName>
    </recommendedName>
</protein>
<dbReference type="Pfam" id="PF00481">
    <property type="entry name" value="PP2C"/>
    <property type="match status" value="1"/>
</dbReference>